<feature type="coiled-coil region" evidence="1">
    <location>
        <begin position="91"/>
        <end position="118"/>
    </location>
</feature>
<protein>
    <submittedName>
        <fullName evidence="2">Uncharacterized protein</fullName>
    </submittedName>
</protein>
<dbReference type="OrthoDB" id="2301905at2759"/>
<evidence type="ECO:0000313" key="2">
    <source>
        <dbReference type="EMBL" id="KAG2208760.1"/>
    </source>
</evidence>
<proteinExistence type="predicted"/>
<reference evidence="2" key="1">
    <citation type="submission" date="2020-12" db="EMBL/GenBank/DDBJ databases">
        <title>Metabolic potential, ecology and presence of endohyphal bacteria is reflected in genomic diversity of Mucoromycotina.</title>
        <authorList>
            <person name="Muszewska A."/>
            <person name="Okrasinska A."/>
            <person name="Steczkiewicz K."/>
            <person name="Drgas O."/>
            <person name="Orlowska M."/>
            <person name="Perlinska-Lenart U."/>
            <person name="Aleksandrzak-Piekarczyk T."/>
            <person name="Szatraj K."/>
            <person name="Zielenkiewicz U."/>
            <person name="Pilsyk S."/>
            <person name="Malc E."/>
            <person name="Mieczkowski P."/>
            <person name="Kruszewska J.S."/>
            <person name="Biernat P."/>
            <person name="Pawlowska J."/>
        </authorList>
    </citation>
    <scope>NUCLEOTIDE SEQUENCE</scope>
    <source>
        <strain evidence="2">WA0000017839</strain>
    </source>
</reference>
<sequence>MEEYYDYSRHKFCITFDFSNIGIASRKIAVNDHFESKVHVHDDKIAIYSFLYDTATKTIVARGTSVEREKKNFKGQQKDLFYAPNIFSELYKRTANDKIFLQEAIRALKQEVEYWKKELNSSDNMDFYYAYTLPANWDHEIIWSLFIKANLVQKNEAQGRLMFFSELEIAFRHVQTIQTMCFMETDHGDQFIICSLDFQNTVNVNLTLVSAQVPPITTADDKFAPRFLNETHFTIPSGAQKSLDNLTYQEVLSCQPFYGLSELYEKQYNLKKIEIDVLQSLTVDDIYKDLYASAETEFMDKLQFLLLGVTERKDRLMIIFYQDELKHNFESVVILKLIEKWSKTYSEEQVDSFELIEKYEKLSFLFEVQYRQDGLTDLVGNQMQEFNIRRDPIIISQDITTEEPESCYFVNIDISSKQTNATFTHLDVDNQVKKLEQIKCMKSLESFITRPDFNQKPVLHLTRRLKLHLEKTFGTYLRLYSNTVRQDKTGILLNDQDLELLPPLSSRTPSKGIKDLFVFSKPNLLEQLTGNVEMNDIFGLNDNSCNSDGNIMATSDPSYLFFFVITYLHYLNKLLEETLTSNFGNEWQDKDVWYAVSVDKYLLDNVFGSMKQLEKLFYASGILHNDDNLRKAKFSIHGEEILPAIQQKLKDLKFKMKSYFFVAQLYANHIQLSLHQVVKLATPGEVAASIVIQNRTIYIDDVYDALCKEIWKNLQSNCQIDYCPTHIEHNFGMYQAYENICQKLKLCVIALLERNKTNLDGMDSEIKLSTTNNKCACSINISFRNIIEVGLKSVLKNVATIIGSSLTNKEIFANYETNYIFMLGDPFQLSYGSSIHTVYTQMLQKEINNSIYLKEKDTQAFALIESVYMLLDPLTQIKPYLYEKFSKGTLCQVSSETYALRLPAILKKYNSFSRINRSGDVKNTLPSDSSYFIFIQRGKPFPLTDINIKVNTNHGRYENNEIIKVKDSGESKLKKYTVLDKNSQGSVYMIHSKDGHQPNPIVTIGCKFVNHNYSLELSVRVIGYDIDYNEKNYRDFVVLGEPLTLAYI</sequence>
<gene>
    <name evidence="2" type="ORF">INT47_007859</name>
</gene>
<keyword evidence="3" id="KW-1185">Reference proteome</keyword>
<dbReference type="Proteomes" id="UP000603453">
    <property type="component" value="Unassembled WGS sequence"/>
</dbReference>
<keyword evidence="1" id="KW-0175">Coiled coil</keyword>
<organism evidence="2 3">
    <name type="scientific">Mucor saturninus</name>
    <dbReference type="NCBI Taxonomy" id="64648"/>
    <lineage>
        <taxon>Eukaryota</taxon>
        <taxon>Fungi</taxon>
        <taxon>Fungi incertae sedis</taxon>
        <taxon>Mucoromycota</taxon>
        <taxon>Mucoromycotina</taxon>
        <taxon>Mucoromycetes</taxon>
        <taxon>Mucorales</taxon>
        <taxon>Mucorineae</taxon>
        <taxon>Mucoraceae</taxon>
        <taxon>Mucor</taxon>
    </lineage>
</organism>
<dbReference type="AlphaFoldDB" id="A0A8H7V695"/>
<dbReference type="EMBL" id="JAEPRD010000018">
    <property type="protein sequence ID" value="KAG2208760.1"/>
    <property type="molecule type" value="Genomic_DNA"/>
</dbReference>
<evidence type="ECO:0000313" key="3">
    <source>
        <dbReference type="Proteomes" id="UP000603453"/>
    </source>
</evidence>
<accession>A0A8H7V695</accession>
<name>A0A8H7V695_9FUNG</name>
<evidence type="ECO:0000256" key="1">
    <source>
        <dbReference type="SAM" id="Coils"/>
    </source>
</evidence>
<comment type="caution">
    <text evidence="2">The sequence shown here is derived from an EMBL/GenBank/DDBJ whole genome shotgun (WGS) entry which is preliminary data.</text>
</comment>